<keyword evidence="3" id="KW-1185">Reference proteome</keyword>
<accession>A0A4S4LYV0</accession>
<gene>
    <name evidence="2" type="ORF">EW146_g3492</name>
</gene>
<dbReference type="EMBL" id="SGPL01000117">
    <property type="protein sequence ID" value="THH17287.1"/>
    <property type="molecule type" value="Genomic_DNA"/>
</dbReference>
<organism evidence="2 3">
    <name type="scientific">Bondarzewia mesenterica</name>
    <dbReference type="NCBI Taxonomy" id="1095465"/>
    <lineage>
        <taxon>Eukaryota</taxon>
        <taxon>Fungi</taxon>
        <taxon>Dikarya</taxon>
        <taxon>Basidiomycota</taxon>
        <taxon>Agaricomycotina</taxon>
        <taxon>Agaricomycetes</taxon>
        <taxon>Russulales</taxon>
        <taxon>Bondarzewiaceae</taxon>
        <taxon>Bondarzewia</taxon>
    </lineage>
</organism>
<reference evidence="2 3" key="1">
    <citation type="submission" date="2019-02" db="EMBL/GenBank/DDBJ databases">
        <title>Genome sequencing of the rare red list fungi Bondarzewia mesenterica.</title>
        <authorList>
            <person name="Buettner E."/>
            <person name="Kellner H."/>
        </authorList>
    </citation>
    <scope>NUCLEOTIDE SEQUENCE [LARGE SCALE GENOMIC DNA]</scope>
    <source>
        <strain evidence="2 3">DSM 108281</strain>
    </source>
</reference>
<name>A0A4S4LYV0_9AGAM</name>
<dbReference type="AlphaFoldDB" id="A0A4S4LYV0"/>
<protein>
    <submittedName>
        <fullName evidence="2">Uncharacterized protein</fullName>
    </submittedName>
</protein>
<feature type="region of interest" description="Disordered" evidence="1">
    <location>
        <begin position="268"/>
        <end position="322"/>
    </location>
</feature>
<proteinExistence type="predicted"/>
<evidence type="ECO:0000313" key="3">
    <source>
        <dbReference type="Proteomes" id="UP000310158"/>
    </source>
</evidence>
<comment type="caution">
    <text evidence="2">The sequence shown here is derived from an EMBL/GenBank/DDBJ whole genome shotgun (WGS) entry which is preliminary data.</text>
</comment>
<evidence type="ECO:0000256" key="1">
    <source>
        <dbReference type="SAM" id="MobiDB-lite"/>
    </source>
</evidence>
<feature type="region of interest" description="Disordered" evidence="1">
    <location>
        <begin position="1"/>
        <end position="52"/>
    </location>
</feature>
<sequence>MGPASSGSGARWRIEGSPKAPVQTSAPNVLDNHKMDHHDDWPITSNDTLDRDGGPYIDQRVSLSIKKALRSERERRRVAAPLRESTQINSAKKPALLLTRLGRSDALYAYARRRCGIGWIRKKRSPRSESTGPPVNPPRANGTFQNAKTGDAVGLQPPLLSHRRRVRTVKERGAGISRARVWSTNERPVASPSRMLTDASKSFVLSRMRKTPSKSPSPCLRGRRADEGCRVFMGIRNQEEKGGGGWMDLPVFSENSVDRWWRRRRCGVQESDAQPSLPAAFGAPGLSRRVSKQSEKGPGDGRVTTHADRTLPGSLSTKRTNAVGILPL</sequence>
<feature type="compositionally biased region" description="Basic and acidic residues" evidence="1">
    <location>
        <begin position="31"/>
        <end position="41"/>
    </location>
</feature>
<feature type="region of interest" description="Disordered" evidence="1">
    <location>
        <begin position="122"/>
        <end position="155"/>
    </location>
</feature>
<feature type="compositionally biased region" description="Basic and acidic residues" evidence="1">
    <location>
        <begin position="292"/>
        <end position="309"/>
    </location>
</feature>
<evidence type="ECO:0000313" key="2">
    <source>
        <dbReference type="EMBL" id="THH17287.1"/>
    </source>
</evidence>
<dbReference type="Proteomes" id="UP000310158">
    <property type="component" value="Unassembled WGS sequence"/>
</dbReference>